<reference evidence="4 5" key="1">
    <citation type="journal article" date="2008" name="Proc. Natl. Acad. Sci. U.S.A.">
        <title>Niche adaptation and genome expansion in the chlorophyll d-producing cyanobacterium Acaryochloris marina.</title>
        <authorList>
            <person name="Swingley W.D."/>
            <person name="Chen M."/>
            <person name="Cheung P.C."/>
            <person name="Conrad A.L."/>
            <person name="Dejesa L.C."/>
            <person name="Hao J."/>
            <person name="Honchak B.M."/>
            <person name="Karbach L.E."/>
            <person name="Kurdoglu A."/>
            <person name="Lahiri S."/>
            <person name="Mastrian S.D."/>
            <person name="Miyashita H."/>
            <person name="Page L."/>
            <person name="Ramakrishna P."/>
            <person name="Satoh S."/>
            <person name="Sattley W.M."/>
            <person name="Shimada Y."/>
            <person name="Taylor H.L."/>
            <person name="Tomo T."/>
            <person name="Tsuchiya T."/>
            <person name="Wang Z.T."/>
            <person name="Raymond J."/>
            <person name="Mimuro M."/>
            <person name="Blankenship R.E."/>
            <person name="Touchman J.W."/>
        </authorList>
    </citation>
    <scope>NUCLEOTIDE SEQUENCE [LARGE SCALE GENOMIC DNA]</scope>
    <source>
        <strain evidence="5">MBIC 11017</strain>
        <plasmid evidence="5">Plasmid pREB7</plasmid>
    </source>
</reference>
<dbReference type="InterPro" id="IPR045450">
    <property type="entry name" value="VMAP_C"/>
</dbReference>
<dbReference type="Proteomes" id="UP000000268">
    <property type="component" value="Plasmid pREB7"/>
</dbReference>
<dbReference type="AlphaFoldDB" id="A8ZQB3"/>
<dbReference type="KEGG" id="amr:AM1_G0019"/>
<protein>
    <recommendedName>
        <fullName evidence="6">Trypsin-like peptidase domain-containing protein</fullName>
    </recommendedName>
</protein>
<evidence type="ECO:0008006" key="6">
    <source>
        <dbReference type="Google" id="ProtNLM"/>
    </source>
</evidence>
<dbReference type="InterPro" id="IPR009003">
    <property type="entry name" value="Peptidase_S1_PA"/>
</dbReference>
<name>A8ZQB3_ACAM1</name>
<accession>A8ZQB3</accession>
<proteinExistence type="predicted"/>
<dbReference type="Pfam" id="PF13365">
    <property type="entry name" value="Trypsin_2"/>
    <property type="match status" value="1"/>
</dbReference>
<dbReference type="HOGENOM" id="CLU_414366_0_0_3"/>
<keyword evidence="4" id="KW-0614">Plasmid</keyword>
<dbReference type="eggNOG" id="COG3591">
    <property type="taxonomic scope" value="Bacteria"/>
</dbReference>
<evidence type="ECO:0000313" key="4">
    <source>
        <dbReference type="EMBL" id="ABW33199.1"/>
    </source>
</evidence>
<evidence type="ECO:0000313" key="5">
    <source>
        <dbReference type="Proteomes" id="UP000000268"/>
    </source>
</evidence>
<dbReference type="EMBL" id="CP000844">
    <property type="protein sequence ID" value="ABW33199.1"/>
    <property type="molecule type" value="Genomic_DNA"/>
</dbReference>
<gene>
    <name evidence="4" type="ordered locus">AM1_G0019</name>
</gene>
<evidence type="ECO:0000259" key="3">
    <source>
        <dbReference type="Pfam" id="PF20028"/>
    </source>
</evidence>
<dbReference type="RefSeq" id="WP_012168268.1">
    <property type="nucleotide sequence ID" value="NC_009932.1"/>
</dbReference>
<feature type="domain" description="vWA-MoxR associated protein middle region 1" evidence="2">
    <location>
        <begin position="235"/>
        <end position="341"/>
    </location>
</feature>
<dbReference type="InterPro" id="IPR045440">
    <property type="entry name" value="VMAP-M1"/>
</dbReference>
<dbReference type="Gene3D" id="2.40.10.120">
    <property type="match status" value="1"/>
</dbReference>
<dbReference type="SUPFAM" id="SSF50494">
    <property type="entry name" value="Trypsin-like serine proteases"/>
    <property type="match status" value="1"/>
</dbReference>
<sequence length="626" mass="71262">MTEPAVHPDYRQGIVRIVRVSDDDDKVIEKVIGTGFYLSGRYIITCAHVVKETLHIDTATEFTSVEVAEGRDIYVQFNCIERNADPLATRVVPYSWRLHDEDLVLLKLQVSPPPGVSPSPITPTITSYYDHPFKVFGYPNEDGHWAQGKLSGENDRQWIEMYGEDEQCIRIQPGYSGSPVWDVTLSTIVGMTVATLVEEDSELYDNPESKIGYMIPYRRLLPLIQEIEVQLLLDLLKPHQKAVEDHLQEAYGIYHPISEDPPSALADKLRAAMKAKKLPHLMACLLLPEAQAPETLNQSLRQWFSDRGYDIEQYKFQADQDYKAHSPEDHEDKQPHLLFWVQDQGALYNVQALLIKDAESYNPRKSLGCDRLLAPGQFDEALPYEKLEELLIACLQECSVRGVPANQKLIVELLLPIKLLNKAVEHWQAESAGEDDFLCLPESIGFRTQVVIRAADRLRASQDRKRRDYWYAEWKNYQKLKEKRAENCLSSGDDLPPQQLMARLNTIQQVGLYLTEPPTEMAPKTSWTGVLFSSVAPIAALWPRQKPKNIDCSQECCELLSHPLCELPFQIHCCRSQAHGTDTEDHLGHHLSLMWENPHMIPPKVAQRDPEPDPALTPTIDHPSEV</sequence>
<dbReference type="Pfam" id="PF19963">
    <property type="entry name" value="VMAP-M1"/>
    <property type="match status" value="1"/>
</dbReference>
<dbReference type="OrthoDB" id="8479370at2"/>
<feature type="region of interest" description="Disordered" evidence="1">
    <location>
        <begin position="602"/>
        <end position="626"/>
    </location>
</feature>
<organism evidence="4 5">
    <name type="scientific">Acaryochloris marina (strain MBIC 11017)</name>
    <dbReference type="NCBI Taxonomy" id="329726"/>
    <lineage>
        <taxon>Bacteria</taxon>
        <taxon>Bacillati</taxon>
        <taxon>Cyanobacteriota</taxon>
        <taxon>Cyanophyceae</taxon>
        <taxon>Acaryochloridales</taxon>
        <taxon>Acaryochloridaceae</taxon>
        <taxon>Acaryochloris</taxon>
    </lineage>
</organism>
<evidence type="ECO:0000256" key="1">
    <source>
        <dbReference type="SAM" id="MobiDB-lite"/>
    </source>
</evidence>
<geneLocation type="plasmid" evidence="4 5">
    <name>pREB7</name>
</geneLocation>
<keyword evidence="5" id="KW-1185">Reference proteome</keyword>
<feature type="domain" description="vWA-MoxR associated protein C-terminal" evidence="3">
    <location>
        <begin position="376"/>
        <end position="598"/>
    </location>
</feature>
<evidence type="ECO:0000259" key="2">
    <source>
        <dbReference type="Pfam" id="PF19963"/>
    </source>
</evidence>
<dbReference type="Pfam" id="PF20028">
    <property type="entry name" value="VMAP-C"/>
    <property type="match status" value="1"/>
</dbReference>